<dbReference type="PATRIC" id="fig|39777.7.peg.1599"/>
<organism evidence="1">
    <name type="scientific">Veillonella atypica</name>
    <dbReference type="NCBI Taxonomy" id="39777"/>
    <lineage>
        <taxon>Bacteria</taxon>
        <taxon>Bacillati</taxon>
        <taxon>Bacillota</taxon>
        <taxon>Negativicutes</taxon>
        <taxon>Veillonellales</taxon>
        <taxon>Veillonellaceae</taxon>
        <taxon>Veillonella</taxon>
    </lineage>
</organism>
<evidence type="ECO:0000313" key="1">
    <source>
        <dbReference type="EMBL" id="KXA62450.1"/>
    </source>
</evidence>
<accession>A0A133S259</accession>
<comment type="caution">
    <text evidence="1">The sequence shown here is derived from an EMBL/GenBank/DDBJ whole genome shotgun (WGS) entry which is preliminary data.</text>
</comment>
<dbReference type="EMBL" id="LRQT01000091">
    <property type="protein sequence ID" value="KXA62450.1"/>
    <property type="molecule type" value="Genomic_DNA"/>
</dbReference>
<name>A0A133S259_9FIRM</name>
<gene>
    <name evidence="1" type="ORF">HMPREF3233_01632</name>
</gene>
<proteinExistence type="predicted"/>
<dbReference type="AlphaFoldDB" id="A0A133S259"/>
<sequence length="100" mass="11702">MSKNNKKVNLKLLFVRRAVMQINVVVNIDHEKVAERFMAEKRIQVLIKMREELDKRENALALTNDEGNNQMHLKLHDALEDAISEEAKYIKSIKVVRFAK</sequence>
<protein>
    <submittedName>
        <fullName evidence="1">Uncharacterized protein</fullName>
    </submittedName>
</protein>
<dbReference type="Proteomes" id="UP000070226">
    <property type="component" value="Unassembled WGS sequence"/>
</dbReference>
<reference evidence="1 2" key="1">
    <citation type="submission" date="2016-01" db="EMBL/GenBank/DDBJ databases">
        <authorList>
            <person name="Oliw E.H."/>
        </authorList>
    </citation>
    <scope>NUCLEOTIDE SEQUENCE [LARGE SCALE GENOMIC DNA]</scope>
    <source>
        <strain evidence="1 2">CMW7756B</strain>
    </source>
</reference>
<evidence type="ECO:0000313" key="2">
    <source>
        <dbReference type="Proteomes" id="UP000070226"/>
    </source>
</evidence>